<dbReference type="Gene3D" id="3.40.50.2000">
    <property type="entry name" value="Glycogen Phosphorylase B"/>
    <property type="match status" value="1"/>
</dbReference>
<dbReference type="GO" id="GO:0016757">
    <property type="term" value="F:glycosyltransferase activity"/>
    <property type="evidence" value="ECO:0007669"/>
    <property type="project" value="InterPro"/>
</dbReference>
<dbReference type="Gene3D" id="3.40.50.11090">
    <property type="match status" value="1"/>
</dbReference>
<dbReference type="SUPFAM" id="SSF53756">
    <property type="entry name" value="UDP-Glycosyltransferase/glycogen phosphorylase"/>
    <property type="match status" value="1"/>
</dbReference>
<dbReference type="AlphaFoldDB" id="A0A0F9KT85"/>
<gene>
    <name evidence="2" type="ORF">LCGC14_1288330</name>
</gene>
<dbReference type="InterPro" id="IPR001296">
    <property type="entry name" value="Glyco_trans_1"/>
</dbReference>
<dbReference type="EMBL" id="LAZR01007398">
    <property type="protein sequence ID" value="KKM85509.1"/>
    <property type="molecule type" value="Genomic_DNA"/>
</dbReference>
<organism evidence="2">
    <name type="scientific">marine sediment metagenome</name>
    <dbReference type="NCBI Taxonomy" id="412755"/>
    <lineage>
        <taxon>unclassified sequences</taxon>
        <taxon>metagenomes</taxon>
        <taxon>ecological metagenomes</taxon>
    </lineage>
</organism>
<feature type="domain" description="Glycosyl transferase family 1" evidence="1">
    <location>
        <begin position="235"/>
        <end position="332"/>
    </location>
</feature>
<sequence length="550" mass="63335">MGEKLLKKMNCLNAKRHTRIAFFLGTPEISGGTYVIFEHAVRLKKKGYSVFILTREDVHPDRFKWHPKARKLEWLTIGKAGQLHFDIAIATWWRSAILLGQVSATTYIYFVQSIESRFFPSDENATNEEKAYQRIAESTYLLPIPVITEAGWIKEYLNKKYGIDAFLVQNGIRKDLYTEVGEAHSLREKGKLRVLVEGPLGVPYKNVEKAIEIARKSDADEVWLFTSTKVDSVKGATRIFSQVPIHETPPIYRSCDVLLKLSTVEGMFGPPLEIFHCGGTAIVYNVTGHEEYIRHNFNSFVLPVGDEHEVIHHLNLLKHDPELLQNLKRGAKITTSNWPDWETASDNFEKVLKKLRDQNWPNRAYLSEASDYFIRNCENDIKLQFKENSSRQFFQLFWHAGDGFSESESWKKMYRSGEWVLFQKKIRTDSEKINLRIDPCIQEGVVFVNHLSVSKATQKRPFLEFNSNYGWEGVEVHGTASLIYSKWMFVFESTGNDPQIAIPAIEIDDGCDSEILIEVLLKYLPHRMALREIIAVVEKKSVICGFNQMN</sequence>
<protein>
    <recommendedName>
        <fullName evidence="1">Glycosyl transferase family 1 domain-containing protein</fullName>
    </recommendedName>
</protein>
<evidence type="ECO:0000313" key="2">
    <source>
        <dbReference type="EMBL" id="KKM85509.1"/>
    </source>
</evidence>
<dbReference type="Pfam" id="PF00534">
    <property type="entry name" value="Glycos_transf_1"/>
    <property type="match status" value="1"/>
</dbReference>
<reference evidence="2" key="1">
    <citation type="journal article" date="2015" name="Nature">
        <title>Complex archaea that bridge the gap between prokaryotes and eukaryotes.</title>
        <authorList>
            <person name="Spang A."/>
            <person name="Saw J.H."/>
            <person name="Jorgensen S.L."/>
            <person name="Zaremba-Niedzwiedzka K."/>
            <person name="Martijn J."/>
            <person name="Lind A.E."/>
            <person name="van Eijk R."/>
            <person name="Schleper C."/>
            <person name="Guy L."/>
            <person name="Ettema T.J."/>
        </authorList>
    </citation>
    <scope>NUCLEOTIDE SEQUENCE</scope>
</reference>
<accession>A0A0F9KT85</accession>
<evidence type="ECO:0000259" key="1">
    <source>
        <dbReference type="Pfam" id="PF00534"/>
    </source>
</evidence>
<dbReference type="CDD" id="cd03801">
    <property type="entry name" value="GT4_PimA-like"/>
    <property type="match status" value="1"/>
</dbReference>
<proteinExistence type="predicted"/>
<name>A0A0F9KT85_9ZZZZ</name>
<comment type="caution">
    <text evidence="2">The sequence shown here is derived from an EMBL/GenBank/DDBJ whole genome shotgun (WGS) entry which is preliminary data.</text>
</comment>